<evidence type="ECO:0008006" key="3">
    <source>
        <dbReference type="Google" id="ProtNLM"/>
    </source>
</evidence>
<dbReference type="EMBL" id="JBHTKH010000007">
    <property type="protein sequence ID" value="MFD1055000.1"/>
    <property type="molecule type" value="Genomic_DNA"/>
</dbReference>
<name>A0ABW3N0S3_9MICO</name>
<gene>
    <name evidence="1" type="ORF">ACFQ2V_11845</name>
</gene>
<accession>A0ABW3N0S3</accession>
<evidence type="ECO:0000313" key="1">
    <source>
        <dbReference type="EMBL" id="MFD1055000.1"/>
    </source>
</evidence>
<evidence type="ECO:0000313" key="2">
    <source>
        <dbReference type="Proteomes" id="UP001597046"/>
    </source>
</evidence>
<comment type="caution">
    <text evidence="1">The sequence shown here is derived from an EMBL/GenBank/DDBJ whole genome shotgun (WGS) entry which is preliminary data.</text>
</comment>
<proteinExistence type="predicted"/>
<sequence length="319" mass="34278">MARTRIYPKADAQTQWWETAFSRGTFSSIEKVLLHTTETGGWPGYDAGAKAPSLTYHPRLRAWRQHCYLDRSARALVDPADTVVRENRDNVVQIEIVAYADEKLARQRGHLPVSELTDDELGDIADLIAWVRAEWGGPPLVAPRFLPYPASAGASPVRMSGPTYGAFRGVLGHQHASGNSHGDPGALNVARILQLAGGTTITPTAPQEADDMFDANDRARLERIERALVAHDAEEDGRYKVESDRYQVDSGRFRWLSSALTGVASKVGVQLDEKELAAEVAGAIAPTVREAVLAAGQPAAVADAVVAALGAALAPPSQS</sequence>
<dbReference type="RefSeq" id="WP_386052904.1">
    <property type="nucleotide sequence ID" value="NZ_JBHTKH010000007.1"/>
</dbReference>
<reference evidence="2" key="1">
    <citation type="journal article" date="2019" name="Int. J. Syst. Evol. Microbiol.">
        <title>The Global Catalogue of Microorganisms (GCM) 10K type strain sequencing project: providing services to taxonomists for standard genome sequencing and annotation.</title>
        <authorList>
            <consortium name="The Broad Institute Genomics Platform"/>
            <consortium name="The Broad Institute Genome Sequencing Center for Infectious Disease"/>
            <person name="Wu L."/>
            <person name="Ma J."/>
        </authorList>
    </citation>
    <scope>NUCLEOTIDE SEQUENCE [LARGE SCALE GENOMIC DNA]</scope>
    <source>
        <strain evidence="2">CCUG 57508</strain>
    </source>
</reference>
<organism evidence="1 2">
    <name type="scientific">Terrabacter terrigena</name>
    <dbReference type="NCBI Taxonomy" id="574718"/>
    <lineage>
        <taxon>Bacteria</taxon>
        <taxon>Bacillati</taxon>
        <taxon>Actinomycetota</taxon>
        <taxon>Actinomycetes</taxon>
        <taxon>Micrococcales</taxon>
        <taxon>Intrasporangiaceae</taxon>
        <taxon>Terrabacter</taxon>
    </lineage>
</organism>
<protein>
    <recommendedName>
        <fullName evidence="3">N-acetylmuramoyl-L-alanine amidase domain-containing protein</fullName>
    </recommendedName>
</protein>
<dbReference type="Proteomes" id="UP001597046">
    <property type="component" value="Unassembled WGS sequence"/>
</dbReference>
<keyword evidence="2" id="KW-1185">Reference proteome</keyword>